<keyword evidence="3" id="KW-1185">Reference proteome</keyword>
<evidence type="ECO:0000256" key="1">
    <source>
        <dbReference type="SAM" id="SignalP"/>
    </source>
</evidence>
<accession>A0A8I0APS5</accession>
<dbReference type="AlphaFoldDB" id="A0A8I0APS5"/>
<gene>
    <name evidence="2" type="ORF">H8S09_08580</name>
</gene>
<name>A0A8I0APS5_9FIRM</name>
<sequence>MKNLKKLIAIIMVIALMIPCTAMAATESVTSQELTKKNTTITCSTLTYTGKKQTPKTIKVQYKTKSGKKVTLKAGTDYTVKVTSGKNAGTYSVKITGKGKYAGKVSSSYTIKKATQKKLTVKNGYKTKKASTFKKKAKSYTFKVSGVKDKAKVTYQRSSKKIVVKKGKITLAKGIKKGTYRVTVKVAATKNYKATTKTIKIKVK</sequence>
<evidence type="ECO:0008006" key="4">
    <source>
        <dbReference type="Google" id="ProtNLM"/>
    </source>
</evidence>
<dbReference type="EMBL" id="JACOOX010000004">
    <property type="protein sequence ID" value="MBC5662947.1"/>
    <property type="molecule type" value="Genomic_DNA"/>
</dbReference>
<evidence type="ECO:0000313" key="2">
    <source>
        <dbReference type="EMBL" id="MBC5662947.1"/>
    </source>
</evidence>
<dbReference type="Proteomes" id="UP000615234">
    <property type="component" value="Unassembled WGS sequence"/>
</dbReference>
<evidence type="ECO:0000313" key="3">
    <source>
        <dbReference type="Proteomes" id="UP000615234"/>
    </source>
</evidence>
<proteinExistence type="predicted"/>
<protein>
    <recommendedName>
        <fullName evidence="4">Ig-like domain-containing protein</fullName>
    </recommendedName>
</protein>
<keyword evidence="1" id="KW-0732">Signal</keyword>
<dbReference type="RefSeq" id="WP_021944104.1">
    <property type="nucleotide sequence ID" value="NZ_JACOOX010000004.1"/>
</dbReference>
<organism evidence="2 3">
    <name type="scientific">Coprococcus hominis</name>
    <name type="common">ex Liu et al. 2022</name>
    <dbReference type="NCBI Taxonomy" id="2763039"/>
    <lineage>
        <taxon>Bacteria</taxon>
        <taxon>Bacillati</taxon>
        <taxon>Bacillota</taxon>
        <taxon>Clostridia</taxon>
        <taxon>Lachnospirales</taxon>
        <taxon>Lachnospiraceae</taxon>
        <taxon>Coprococcus</taxon>
    </lineage>
</organism>
<feature type="chain" id="PRO_5034802528" description="Ig-like domain-containing protein" evidence="1">
    <location>
        <begin position="25"/>
        <end position="204"/>
    </location>
</feature>
<comment type="caution">
    <text evidence="2">The sequence shown here is derived from an EMBL/GenBank/DDBJ whole genome shotgun (WGS) entry which is preliminary data.</text>
</comment>
<feature type="signal peptide" evidence="1">
    <location>
        <begin position="1"/>
        <end position="24"/>
    </location>
</feature>
<reference evidence="2 3" key="1">
    <citation type="submission" date="2020-08" db="EMBL/GenBank/DDBJ databases">
        <title>Genome public.</title>
        <authorList>
            <person name="Liu C."/>
            <person name="Sun Q."/>
        </authorList>
    </citation>
    <scope>NUCLEOTIDE SEQUENCE [LARGE SCALE GENOMIC DNA]</scope>
    <source>
        <strain evidence="2 3">NSJ-10</strain>
    </source>
</reference>